<evidence type="ECO:0000313" key="2">
    <source>
        <dbReference type="Proteomes" id="UP000054826"/>
    </source>
</evidence>
<sequence length="93" mass="10457">MPFAKNQIYDSRMLKYVLTLATQHESLHSDFPHAQPTSPKLHLQHEPIAVPPRWSLLLKSTTCFPAPDEPPLAASVFGNSLARNSANINLYNY</sequence>
<organism evidence="1 2">
    <name type="scientific">Trichinella pseudospiralis</name>
    <name type="common">Parasitic roundworm</name>
    <dbReference type="NCBI Taxonomy" id="6337"/>
    <lineage>
        <taxon>Eukaryota</taxon>
        <taxon>Metazoa</taxon>
        <taxon>Ecdysozoa</taxon>
        <taxon>Nematoda</taxon>
        <taxon>Enoplea</taxon>
        <taxon>Dorylaimia</taxon>
        <taxon>Trichinellida</taxon>
        <taxon>Trichinellidae</taxon>
        <taxon>Trichinella</taxon>
    </lineage>
</organism>
<protein>
    <submittedName>
        <fullName evidence="1">Uncharacterized protein</fullName>
    </submittedName>
</protein>
<evidence type="ECO:0000313" key="1">
    <source>
        <dbReference type="EMBL" id="KRZ27594.1"/>
    </source>
</evidence>
<dbReference type="EMBL" id="JYDV01000164">
    <property type="protein sequence ID" value="KRZ27594.1"/>
    <property type="molecule type" value="Genomic_DNA"/>
</dbReference>
<accession>A0A0V1IXU8</accession>
<dbReference type="AlphaFoldDB" id="A0A0V1IXU8"/>
<name>A0A0V1IXU8_TRIPS</name>
<dbReference type="Proteomes" id="UP000054826">
    <property type="component" value="Unassembled WGS sequence"/>
</dbReference>
<reference evidence="1 2" key="1">
    <citation type="submission" date="2015-01" db="EMBL/GenBank/DDBJ databases">
        <title>Evolution of Trichinella species and genotypes.</title>
        <authorList>
            <person name="Korhonen P.K."/>
            <person name="Edoardo P."/>
            <person name="Giuseppe L.R."/>
            <person name="Gasser R.B."/>
        </authorList>
    </citation>
    <scope>NUCLEOTIDE SEQUENCE [LARGE SCALE GENOMIC DNA]</scope>
    <source>
        <strain evidence="1">ISS176</strain>
    </source>
</reference>
<proteinExistence type="predicted"/>
<gene>
    <name evidence="1" type="ORF">T4C_12707</name>
</gene>
<comment type="caution">
    <text evidence="1">The sequence shown here is derived from an EMBL/GenBank/DDBJ whole genome shotgun (WGS) entry which is preliminary data.</text>
</comment>